<evidence type="ECO:0000256" key="5">
    <source>
        <dbReference type="ARBA" id="ARBA00022989"/>
    </source>
</evidence>
<feature type="transmembrane region" description="Helical" evidence="8">
    <location>
        <begin position="176"/>
        <end position="199"/>
    </location>
</feature>
<comment type="subcellular location">
    <subcellularLocation>
        <location evidence="1">Cell membrane</location>
        <topology evidence="1">Multi-pass membrane protein</topology>
    </subcellularLocation>
</comment>
<dbReference type="PANTHER" id="PTHR30506">
    <property type="entry name" value="INNER MEMBRANE PROTEIN"/>
    <property type="match status" value="1"/>
</dbReference>
<feature type="domain" description="Glycine transporter" evidence="9">
    <location>
        <begin position="14"/>
        <end position="87"/>
    </location>
</feature>
<evidence type="ECO:0000256" key="1">
    <source>
        <dbReference type="ARBA" id="ARBA00004651"/>
    </source>
</evidence>
<evidence type="ECO:0000256" key="3">
    <source>
        <dbReference type="ARBA" id="ARBA00022475"/>
    </source>
</evidence>
<dbReference type="PANTHER" id="PTHR30506:SF3">
    <property type="entry name" value="UPF0126 INNER MEMBRANE PROTEIN YADS-RELATED"/>
    <property type="match status" value="1"/>
</dbReference>
<keyword evidence="6 8" id="KW-0472">Membrane</keyword>
<evidence type="ECO:0000256" key="2">
    <source>
        <dbReference type="ARBA" id="ARBA00008193"/>
    </source>
</evidence>
<feature type="transmembrane region" description="Helical" evidence="8">
    <location>
        <begin position="71"/>
        <end position="88"/>
    </location>
</feature>
<evidence type="ECO:0000313" key="10">
    <source>
        <dbReference type="EMBL" id="AHI19575.1"/>
    </source>
</evidence>
<evidence type="ECO:0000256" key="4">
    <source>
        <dbReference type="ARBA" id="ARBA00022692"/>
    </source>
</evidence>
<protein>
    <recommendedName>
        <fullName evidence="9">Glycine transporter domain-containing protein</fullName>
    </recommendedName>
</protein>
<dbReference type="InterPro" id="IPR005115">
    <property type="entry name" value="Gly_transporter"/>
</dbReference>
<feature type="region of interest" description="Disordered" evidence="7">
    <location>
        <begin position="282"/>
        <end position="377"/>
    </location>
</feature>
<feature type="compositionally biased region" description="Basic and acidic residues" evidence="7">
    <location>
        <begin position="334"/>
        <end position="344"/>
    </location>
</feature>
<evidence type="ECO:0000256" key="7">
    <source>
        <dbReference type="SAM" id="MobiDB-lite"/>
    </source>
</evidence>
<name>A0ABM5PNU1_9CORY</name>
<gene>
    <name evidence="10" type="ORF">CCASEI_04995</name>
</gene>
<evidence type="ECO:0000259" key="9">
    <source>
        <dbReference type="Pfam" id="PF03458"/>
    </source>
</evidence>
<keyword evidence="5 8" id="KW-1133">Transmembrane helix</keyword>
<reference evidence="11" key="1">
    <citation type="submission" date="2013-02" db="EMBL/GenBank/DDBJ databases">
        <title>The complete genome sequence of Corynebacterium casei LMG S-19264 (=DSM 44701).</title>
        <authorList>
            <person name="Ruckert C."/>
            <person name="Albersmeier A."/>
            <person name="Kalinowski J."/>
        </authorList>
    </citation>
    <scope>NUCLEOTIDE SEQUENCE [LARGE SCALE GENOMIC DNA]</scope>
    <source>
        <strain evidence="11">LMG S-19264</strain>
    </source>
</reference>
<organism evidence="10 11">
    <name type="scientific">Corynebacterium casei LMG S-19264</name>
    <dbReference type="NCBI Taxonomy" id="1285583"/>
    <lineage>
        <taxon>Bacteria</taxon>
        <taxon>Bacillati</taxon>
        <taxon>Actinomycetota</taxon>
        <taxon>Actinomycetes</taxon>
        <taxon>Mycobacteriales</taxon>
        <taxon>Corynebacteriaceae</taxon>
        <taxon>Corynebacterium</taxon>
    </lineage>
</organism>
<accession>A0ABM5PNU1</accession>
<feature type="domain" description="Glycine transporter" evidence="9">
    <location>
        <begin position="102"/>
        <end position="172"/>
    </location>
</feature>
<comment type="similarity">
    <text evidence="2">Belongs to the UPF0126 family.</text>
</comment>
<feature type="transmembrane region" description="Helical" evidence="8">
    <location>
        <begin position="12"/>
        <end position="31"/>
    </location>
</feature>
<feature type="compositionally biased region" description="Acidic residues" evidence="7">
    <location>
        <begin position="364"/>
        <end position="373"/>
    </location>
</feature>
<dbReference type="EMBL" id="CP004350">
    <property type="protein sequence ID" value="AHI19575.1"/>
    <property type="molecule type" value="Genomic_DNA"/>
</dbReference>
<keyword evidence="4 8" id="KW-0812">Transmembrane</keyword>
<keyword evidence="3" id="KW-1003">Cell membrane</keyword>
<proteinExistence type="inferred from homology"/>
<evidence type="ECO:0000256" key="8">
    <source>
        <dbReference type="SAM" id="Phobius"/>
    </source>
</evidence>
<dbReference type="Proteomes" id="UP000019226">
    <property type="component" value="Chromosome"/>
</dbReference>
<dbReference type="Pfam" id="PF03458">
    <property type="entry name" value="Gly_transporter"/>
    <property type="match status" value="2"/>
</dbReference>
<feature type="transmembrane region" description="Helical" evidence="8">
    <location>
        <begin position="38"/>
        <end position="59"/>
    </location>
</feature>
<keyword evidence="11" id="KW-1185">Reference proteome</keyword>
<dbReference type="RefSeq" id="WP_025387326.1">
    <property type="nucleotide sequence ID" value="NZ_CP004350.1"/>
</dbReference>
<sequence>MTEVDPLIDSLYRWSDVSGVLLMGIIGGTIARQRGYDIIGFFFIALFSSLGGGMIRDVLINQGTVAAMSQPEYLILAFTGALIARFVYFKGRTWEILQAHGDAIVSGLWAGTGTVKALSYGLPVVPCIMMGVFTATGGSMIRDVVTGRVPGVFGDNQPTVIPAIAASVIVLISDSFGYLAVGMVVGPLVSIVLSLWGYWGGWRLGSNPEWAPVNESAAQVAELAKKAEDKSRAVGRKYEPTRIRSWRHRQMEKALQRRIELEVKRGKRRSVAESDAEEFLDTFTSEFQRPEGNALDSRSRQPAPMLQQHERKAPEPSPDLASRVQPATENGKPISEEEPKEKESGTGFFADIGMDFSGEAYDRYDEDTNSDQADEPKEAIDEAHQEMLDMILSDDKLTDELINRLIKKYEERDVEH</sequence>
<dbReference type="GeneID" id="82877152"/>
<evidence type="ECO:0000313" key="11">
    <source>
        <dbReference type="Proteomes" id="UP000019226"/>
    </source>
</evidence>
<evidence type="ECO:0000256" key="6">
    <source>
        <dbReference type="ARBA" id="ARBA00023136"/>
    </source>
</evidence>